<feature type="transmembrane region" description="Helical" evidence="9">
    <location>
        <begin position="122"/>
        <end position="152"/>
    </location>
</feature>
<evidence type="ECO:0000256" key="3">
    <source>
        <dbReference type="ARBA" id="ARBA00022989"/>
    </source>
</evidence>
<reference evidence="11" key="1">
    <citation type="submission" date="2022-11" db="EMBL/GenBank/DDBJ databases">
        <title>Centuries of genome instability and evolution in soft-shell clam transmissible cancer (bioRxiv).</title>
        <authorList>
            <person name="Hart S.F.M."/>
            <person name="Yonemitsu M.A."/>
            <person name="Giersch R.M."/>
            <person name="Beal B.F."/>
            <person name="Arriagada G."/>
            <person name="Davis B.W."/>
            <person name="Ostrander E.A."/>
            <person name="Goff S.P."/>
            <person name="Metzger M.J."/>
        </authorList>
    </citation>
    <scope>NUCLEOTIDE SEQUENCE</scope>
    <source>
        <strain evidence="11">MELC-2E11</strain>
        <tissue evidence="11">Siphon/mantle</tissue>
    </source>
</reference>
<dbReference type="SUPFAM" id="SSF81321">
    <property type="entry name" value="Family A G protein-coupled receptor-like"/>
    <property type="match status" value="1"/>
</dbReference>
<dbReference type="PROSITE" id="PS50262">
    <property type="entry name" value="G_PROTEIN_RECEP_F1_2"/>
    <property type="match status" value="1"/>
</dbReference>
<evidence type="ECO:0000256" key="6">
    <source>
        <dbReference type="ARBA" id="ARBA00023170"/>
    </source>
</evidence>
<keyword evidence="4 8" id="KW-0297">G-protein coupled receptor</keyword>
<evidence type="ECO:0000256" key="7">
    <source>
        <dbReference type="ARBA" id="ARBA00023224"/>
    </source>
</evidence>
<dbReference type="EMBL" id="CP111026">
    <property type="protein sequence ID" value="WAR28380.1"/>
    <property type="molecule type" value="Genomic_DNA"/>
</dbReference>
<dbReference type="InterPro" id="IPR000276">
    <property type="entry name" value="GPCR_Rhodpsn"/>
</dbReference>
<evidence type="ECO:0000313" key="12">
    <source>
        <dbReference type="Proteomes" id="UP001164746"/>
    </source>
</evidence>
<dbReference type="PANTHER" id="PTHR45695">
    <property type="entry name" value="LEUCOKININ RECEPTOR-RELATED"/>
    <property type="match status" value="1"/>
</dbReference>
<feature type="domain" description="G-protein coupled receptors family 1 profile" evidence="10">
    <location>
        <begin position="73"/>
        <end position="300"/>
    </location>
</feature>
<organism evidence="11 12">
    <name type="scientific">Mya arenaria</name>
    <name type="common">Soft-shell clam</name>
    <dbReference type="NCBI Taxonomy" id="6604"/>
    <lineage>
        <taxon>Eukaryota</taxon>
        <taxon>Metazoa</taxon>
        <taxon>Spiralia</taxon>
        <taxon>Lophotrochozoa</taxon>
        <taxon>Mollusca</taxon>
        <taxon>Bivalvia</taxon>
        <taxon>Autobranchia</taxon>
        <taxon>Heteroconchia</taxon>
        <taxon>Euheterodonta</taxon>
        <taxon>Imparidentia</taxon>
        <taxon>Neoheterodontei</taxon>
        <taxon>Myida</taxon>
        <taxon>Myoidea</taxon>
        <taxon>Myidae</taxon>
        <taxon>Mya</taxon>
    </lineage>
</organism>
<evidence type="ECO:0000256" key="8">
    <source>
        <dbReference type="RuleBase" id="RU000688"/>
    </source>
</evidence>
<feature type="transmembrane region" description="Helical" evidence="9">
    <location>
        <begin position="173"/>
        <end position="198"/>
    </location>
</feature>
<evidence type="ECO:0000256" key="5">
    <source>
        <dbReference type="ARBA" id="ARBA00023136"/>
    </source>
</evidence>
<comment type="subcellular location">
    <subcellularLocation>
        <location evidence="1">Membrane</location>
        <topology evidence="1">Multi-pass membrane protein</topology>
    </subcellularLocation>
</comment>
<dbReference type="PRINTS" id="PR00237">
    <property type="entry name" value="GPCRRHODOPSN"/>
</dbReference>
<feature type="transmembrane region" description="Helical" evidence="9">
    <location>
        <begin position="279"/>
        <end position="303"/>
    </location>
</feature>
<feature type="transmembrane region" description="Helical" evidence="9">
    <location>
        <begin position="57"/>
        <end position="82"/>
    </location>
</feature>
<feature type="transmembrane region" description="Helical" evidence="9">
    <location>
        <begin position="94"/>
        <end position="116"/>
    </location>
</feature>
<accession>A0ABY7G2D1</accession>
<comment type="similarity">
    <text evidence="8">Belongs to the G-protein coupled receptor 1 family.</text>
</comment>
<keyword evidence="2 8" id="KW-0812">Transmembrane</keyword>
<keyword evidence="6 8" id="KW-0675">Receptor</keyword>
<dbReference type="InterPro" id="IPR017452">
    <property type="entry name" value="GPCR_Rhodpsn_7TM"/>
</dbReference>
<keyword evidence="12" id="KW-1185">Reference proteome</keyword>
<evidence type="ECO:0000256" key="2">
    <source>
        <dbReference type="ARBA" id="ARBA00022692"/>
    </source>
</evidence>
<dbReference type="Gene3D" id="1.20.1070.10">
    <property type="entry name" value="Rhodopsin 7-helix transmembrane proteins"/>
    <property type="match status" value="1"/>
</dbReference>
<keyword evidence="3 9" id="KW-1133">Transmembrane helix</keyword>
<keyword evidence="5 9" id="KW-0472">Membrane</keyword>
<evidence type="ECO:0000256" key="9">
    <source>
        <dbReference type="SAM" id="Phobius"/>
    </source>
</evidence>
<protein>
    <submittedName>
        <fullName evidence="11">OX2R-like protein</fullName>
    </submittedName>
</protein>
<evidence type="ECO:0000259" key="10">
    <source>
        <dbReference type="PROSITE" id="PS50262"/>
    </source>
</evidence>
<dbReference type="Proteomes" id="UP001164746">
    <property type="component" value="Chromosome 15"/>
</dbReference>
<evidence type="ECO:0000313" key="11">
    <source>
        <dbReference type="EMBL" id="WAR28380.1"/>
    </source>
</evidence>
<evidence type="ECO:0000256" key="4">
    <source>
        <dbReference type="ARBA" id="ARBA00023040"/>
    </source>
</evidence>
<evidence type="ECO:0000256" key="1">
    <source>
        <dbReference type="ARBA" id="ARBA00004141"/>
    </source>
</evidence>
<feature type="transmembrane region" description="Helical" evidence="9">
    <location>
        <begin position="218"/>
        <end position="251"/>
    </location>
</feature>
<proteinExistence type="inferred from homology"/>
<dbReference type="PANTHER" id="PTHR45695:SF15">
    <property type="entry name" value="OPSIN RH2"/>
    <property type="match status" value="1"/>
</dbReference>
<name>A0ABY7G2D1_MYAAR</name>
<dbReference type="PROSITE" id="PS00237">
    <property type="entry name" value="G_PROTEIN_RECEP_F1_1"/>
    <property type="match status" value="1"/>
</dbReference>
<gene>
    <name evidence="11" type="ORF">MAR_014084</name>
</gene>
<sequence length="371" mass="42359">MDEVFNNETSYIAWNSSVDLHSDCTQDATENSNLVCLCRNSILKNIFECFIPEPEEWALVVVYVITFLVGVLGNILVCFAVCRNKDLQTHTNIFIVNLAVADLTVIVVLLPSALSVDVTDTWLFGGAMCKISIAIGTMCITVSILTLCAISIERWYAICQPFGFNNNIQRARITIAAIWAVSICVALPEFLAFTVIPYRPDTIFRTICYPALWEKKTMMIFQICQLVSLYFLPLVLIACVYTHISVVLWMTHMNPVNESRQPNAEIGNRLLIRRKTVKMLVMIVVVFALCFLPNHTLIILRYMEKLRDKFRKEFREVLSLCCRCGKTRTRGPVVRYQMTSSETRHLTMHNCNTESNVLMLSDASVFIWTYQ</sequence>
<dbReference type="Pfam" id="PF00001">
    <property type="entry name" value="7tm_1"/>
    <property type="match status" value="1"/>
</dbReference>
<keyword evidence="7 8" id="KW-0807">Transducer</keyword>